<dbReference type="Proteomes" id="UP000694853">
    <property type="component" value="Unplaced"/>
</dbReference>
<dbReference type="OrthoDB" id="695262at2759"/>
<dbReference type="PANTHER" id="PTHR33264">
    <property type="entry name" value="EXPRESSED PROTEIN"/>
    <property type="match status" value="1"/>
</dbReference>
<dbReference type="RefSeq" id="XP_027364281.1">
    <property type="nucleotide sequence ID" value="XM_027508480.1"/>
</dbReference>
<dbReference type="KEGG" id="aprc:113871387"/>
<dbReference type="GeneID" id="113871387"/>
<gene>
    <name evidence="2" type="primary">LOC113871387</name>
</gene>
<reference evidence="1" key="1">
    <citation type="journal article" date="2019" name="Toxins">
        <title>Detection of Abrin-Like and Prepropulchellin-Like Toxin Genes and Transcripts Using Whole Genome Sequencing and Full-Length Transcript Sequencing of Abrus precatorius.</title>
        <authorList>
            <person name="Hovde B.T."/>
            <person name="Daligault H.E."/>
            <person name="Hanschen E.R."/>
            <person name="Kunde Y.A."/>
            <person name="Johnson M.B."/>
            <person name="Starkenburg S.R."/>
            <person name="Johnson S.L."/>
        </authorList>
    </citation>
    <scope>NUCLEOTIDE SEQUENCE [LARGE SCALE GENOMIC DNA]</scope>
</reference>
<dbReference type="AlphaFoldDB" id="A0A8B8M6I2"/>
<protein>
    <submittedName>
        <fullName evidence="2">Uncharacterized protein LOC113871387</fullName>
    </submittedName>
</protein>
<name>A0A8B8M6I2_ABRPR</name>
<sequence length="178" mass="19890">MSRRVILQTTSSQKRQPFLQQSKSIPTTRLGEAVGGTAAVCCCCPCGLATVMYLAICKLPASLCVKLLKRKRRRHLKDGLFPPRRRCSCGFCDDMGVRIYPICSDDDEDVAVLKSRSSVVKEDKEVMELEKEMWDRFYGSGFWRSPSQRDNNSSNNSSLLSQRIGGSVSFPNLQVLSA</sequence>
<evidence type="ECO:0000313" key="2">
    <source>
        <dbReference type="RefSeq" id="XP_027364281.1"/>
    </source>
</evidence>
<dbReference type="PANTHER" id="PTHR33264:SF8">
    <property type="entry name" value="EXPRESSED PROTEIN"/>
    <property type="match status" value="1"/>
</dbReference>
<accession>A0A8B8M6I2</accession>
<reference evidence="2" key="2">
    <citation type="submission" date="2025-08" db="UniProtKB">
        <authorList>
            <consortium name="RefSeq"/>
        </authorList>
    </citation>
    <scope>IDENTIFICATION</scope>
    <source>
        <tissue evidence="2">Young leaves</tissue>
    </source>
</reference>
<keyword evidence="1" id="KW-1185">Reference proteome</keyword>
<evidence type="ECO:0000313" key="1">
    <source>
        <dbReference type="Proteomes" id="UP000694853"/>
    </source>
</evidence>
<proteinExistence type="predicted"/>
<organism evidence="1 2">
    <name type="scientific">Abrus precatorius</name>
    <name type="common">Indian licorice</name>
    <name type="synonym">Glycine abrus</name>
    <dbReference type="NCBI Taxonomy" id="3816"/>
    <lineage>
        <taxon>Eukaryota</taxon>
        <taxon>Viridiplantae</taxon>
        <taxon>Streptophyta</taxon>
        <taxon>Embryophyta</taxon>
        <taxon>Tracheophyta</taxon>
        <taxon>Spermatophyta</taxon>
        <taxon>Magnoliopsida</taxon>
        <taxon>eudicotyledons</taxon>
        <taxon>Gunneridae</taxon>
        <taxon>Pentapetalae</taxon>
        <taxon>rosids</taxon>
        <taxon>fabids</taxon>
        <taxon>Fabales</taxon>
        <taxon>Fabaceae</taxon>
        <taxon>Papilionoideae</taxon>
        <taxon>50 kb inversion clade</taxon>
        <taxon>NPAAA clade</taxon>
        <taxon>indigoferoid/millettioid clade</taxon>
        <taxon>Abreae</taxon>
        <taxon>Abrus</taxon>
    </lineage>
</organism>